<keyword evidence="7" id="KW-0804">Transcription</keyword>
<dbReference type="SMART" id="SM00448">
    <property type="entry name" value="REC"/>
    <property type="match status" value="1"/>
</dbReference>
<keyword evidence="3 8" id="KW-0597">Phosphoprotein</keyword>
<accession>A0A0D7WYK3</accession>
<dbReference type="PANTHER" id="PTHR42713">
    <property type="entry name" value="HISTIDINE KINASE-RELATED"/>
    <property type="match status" value="1"/>
</dbReference>
<dbReference type="PATRIC" id="fig|159743.3.peg.4608"/>
<dbReference type="OrthoDB" id="342399at2"/>
<evidence type="ECO:0000256" key="7">
    <source>
        <dbReference type="ARBA" id="ARBA00023163"/>
    </source>
</evidence>
<reference evidence="11 12" key="1">
    <citation type="submission" date="2014-11" db="EMBL/GenBank/DDBJ databases">
        <title>Draft Genome Sequences of Paenibacillus polymyxa NRRL B-30509 and Paenibacillus terrae NRRL B-30644, Strains from a Poultry Environment that Produce Tridecaptin A and Paenicidins.</title>
        <authorList>
            <person name="van Belkum M.J."/>
            <person name="Lohans C.T."/>
            <person name="Vederas J.C."/>
        </authorList>
    </citation>
    <scope>NUCLEOTIDE SEQUENCE [LARGE SCALE GENOMIC DNA]</scope>
    <source>
        <strain evidence="11 12">NRRL B-30644</strain>
    </source>
</reference>
<evidence type="ECO:0000256" key="8">
    <source>
        <dbReference type="PROSITE-ProRule" id="PRU00169"/>
    </source>
</evidence>
<dbReference type="InterPro" id="IPR018062">
    <property type="entry name" value="HTH_AraC-typ_CS"/>
</dbReference>
<dbReference type="Pfam" id="PF17853">
    <property type="entry name" value="GGDEF_2"/>
    <property type="match status" value="1"/>
</dbReference>
<dbReference type="Pfam" id="PF12833">
    <property type="entry name" value="HTH_18"/>
    <property type="match status" value="1"/>
</dbReference>
<dbReference type="PROSITE" id="PS01124">
    <property type="entry name" value="HTH_ARAC_FAMILY_2"/>
    <property type="match status" value="1"/>
</dbReference>
<dbReference type="PROSITE" id="PS50110">
    <property type="entry name" value="RESPONSE_REGULATORY"/>
    <property type="match status" value="1"/>
</dbReference>
<feature type="modified residue" description="4-aspartylphosphate" evidence="8">
    <location>
        <position position="55"/>
    </location>
</feature>
<protein>
    <submittedName>
        <fullName evidence="11">Response regulator</fullName>
    </submittedName>
</protein>
<organism evidence="11 12">
    <name type="scientific">Paenibacillus terrae</name>
    <dbReference type="NCBI Taxonomy" id="159743"/>
    <lineage>
        <taxon>Bacteria</taxon>
        <taxon>Bacillati</taxon>
        <taxon>Bacillota</taxon>
        <taxon>Bacilli</taxon>
        <taxon>Bacillales</taxon>
        <taxon>Paenibacillaceae</taxon>
        <taxon>Paenibacillus</taxon>
    </lineage>
</organism>
<evidence type="ECO:0000256" key="6">
    <source>
        <dbReference type="ARBA" id="ARBA00023125"/>
    </source>
</evidence>
<dbReference type="InterPro" id="IPR018060">
    <property type="entry name" value="HTH_AraC"/>
</dbReference>
<dbReference type="PANTHER" id="PTHR42713:SF3">
    <property type="entry name" value="TRANSCRIPTIONAL REGULATORY PROTEIN HPTR"/>
    <property type="match status" value="1"/>
</dbReference>
<dbReference type="InterPro" id="IPR051552">
    <property type="entry name" value="HptR"/>
</dbReference>
<proteinExistence type="predicted"/>
<dbReference type="InterPro" id="IPR011006">
    <property type="entry name" value="CheY-like_superfamily"/>
</dbReference>
<name>A0A0D7WYK3_9BACL</name>
<keyword evidence="6" id="KW-0238">DNA-binding</keyword>
<dbReference type="Proteomes" id="UP000032534">
    <property type="component" value="Unassembled WGS sequence"/>
</dbReference>
<dbReference type="SMART" id="SM00342">
    <property type="entry name" value="HTH_ARAC"/>
    <property type="match status" value="1"/>
</dbReference>
<dbReference type="SUPFAM" id="SSF46689">
    <property type="entry name" value="Homeodomain-like"/>
    <property type="match status" value="2"/>
</dbReference>
<dbReference type="GO" id="GO:0005737">
    <property type="term" value="C:cytoplasm"/>
    <property type="evidence" value="ECO:0007669"/>
    <property type="project" value="UniProtKB-SubCell"/>
</dbReference>
<evidence type="ECO:0000256" key="3">
    <source>
        <dbReference type="ARBA" id="ARBA00022553"/>
    </source>
</evidence>
<dbReference type="EMBL" id="JTHP01000049">
    <property type="protein sequence ID" value="KJD43793.1"/>
    <property type="molecule type" value="Genomic_DNA"/>
</dbReference>
<feature type="domain" description="HTH araC/xylS-type" evidence="9">
    <location>
        <begin position="408"/>
        <end position="506"/>
    </location>
</feature>
<dbReference type="Gene3D" id="3.40.50.2300">
    <property type="match status" value="1"/>
</dbReference>
<comment type="subcellular location">
    <subcellularLocation>
        <location evidence="1">Cytoplasm</location>
    </subcellularLocation>
</comment>
<evidence type="ECO:0000256" key="4">
    <source>
        <dbReference type="ARBA" id="ARBA00023012"/>
    </source>
</evidence>
<sequence>MYKVFIVDDEPFIIEGLYDIVDWTYFGLEIVGHAENGYLAMEALASRPVDVLITDISMPTMNGLSLIHEARKLHADLKVIILSGFNEFDYLKEGMKLGIENYLLKPINVEELESTLYNTTEKLDRSRLDQRYETFGVQVLKENTLYRWLTGQIAPTEFQERAELVGFSLNIPFMGVAVLRTERDSAGMHKRLRQYIQHQPDLTLFRDVDADSVIIAALSNHDEGRQDLMMLLEEFTVQWSTDGEETVYIGIGSAGSLAAAPRSYNEAKKSLEYFMIYGDRRIIDYTMLEEGEGNAGETCSIDWKDYAKLIIARDLDALTARIQSDIEQIQHLESVTPDELRNMALELVIRFKMELESIKHSNESERFQQGLHQIKCCTTLAELVSALQDVAAETVNSLLQDMKNPIVSQVLSYIHVHYAKELSLKVLGFQYHLHPVYLGQLFHKETGETFAEYINQYRINKAKEQLKNTNLKVHEIARNVGYWETGYFYKQFRKYVGISPTDYKGLG</sequence>
<gene>
    <name evidence="11" type="ORF">QD47_20730</name>
</gene>
<dbReference type="RefSeq" id="WP_044647934.1">
    <property type="nucleotide sequence ID" value="NZ_JTHP01000049.1"/>
</dbReference>
<keyword evidence="5" id="KW-0805">Transcription regulation</keyword>
<evidence type="ECO:0000259" key="9">
    <source>
        <dbReference type="PROSITE" id="PS01124"/>
    </source>
</evidence>
<dbReference type="GO" id="GO:0003700">
    <property type="term" value="F:DNA-binding transcription factor activity"/>
    <property type="evidence" value="ECO:0007669"/>
    <property type="project" value="InterPro"/>
</dbReference>
<dbReference type="GO" id="GO:0000160">
    <property type="term" value="P:phosphorelay signal transduction system"/>
    <property type="evidence" value="ECO:0007669"/>
    <property type="project" value="UniProtKB-KW"/>
</dbReference>
<evidence type="ECO:0000313" key="11">
    <source>
        <dbReference type="EMBL" id="KJD43793.1"/>
    </source>
</evidence>
<dbReference type="InterPro" id="IPR001789">
    <property type="entry name" value="Sig_transdc_resp-reg_receiver"/>
</dbReference>
<dbReference type="PRINTS" id="PR00032">
    <property type="entry name" value="HTHARAC"/>
</dbReference>
<evidence type="ECO:0000256" key="1">
    <source>
        <dbReference type="ARBA" id="ARBA00004496"/>
    </source>
</evidence>
<keyword evidence="4" id="KW-0902">Two-component regulatory system</keyword>
<dbReference type="InterPro" id="IPR009057">
    <property type="entry name" value="Homeodomain-like_sf"/>
</dbReference>
<feature type="domain" description="Response regulatory" evidence="10">
    <location>
        <begin position="3"/>
        <end position="120"/>
    </location>
</feature>
<dbReference type="Pfam" id="PF00072">
    <property type="entry name" value="Response_reg"/>
    <property type="match status" value="1"/>
</dbReference>
<keyword evidence="2" id="KW-0963">Cytoplasm</keyword>
<dbReference type="CDD" id="cd17536">
    <property type="entry name" value="REC_YesN-like"/>
    <property type="match status" value="1"/>
</dbReference>
<evidence type="ECO:0000313" key="12">
    <source>
        <dbReference type="Proteomes" id="UP000032534"/>
    </source>
</evidence>
<evidence type="ECO:0000256" key="2">
    <source>
        <dbReference type="ARBA" id="ARBA00022490"/>
    </source>
</evidence>
<dbReference type="PROSITE" id="PS00041">
    <property type="entry name" value="HTH_ARAC_FAMILY_1"/>
    <property type="match status" value="1"/>
</dbReference>
<evidence type="ECO:0000259" key="10">
    <source>
        <dbReference type="PROSITE" id="PS50110"/>
    </source>
</evidence>
<keyword evidence="12" id="KW-1185">Reference proteome</keyword>
<dbReference type="InterPro" id="IPR041522">
    <property type="entry name" value="CdaR_GGDEF"/>
</dbReference>
<dbReference type="AlphaFoldDB" id="A0A0D7WYK3"/>
<dbReference type="InterPro" id="IPR020449">
    <property type="entry name" value="Tscrpt_reg_AraC-type_HTH"/>
</dbReference>
<dbReference type="GO" id="GO:0043565">
    <property type="term" value="F:sequence-specific DNA binding"/>
    <property type="evidence" value="ECO:0007669"/>
    <property type="project" value="InterPro"/>
</dbReference>
<dbReference type="Gene3D" id="1.10.10.60">
    <property type="entry name" value="Homeodomain-like"/>
    <property type="match status" value="2"/>
</dbReference>
<dbReference type="SUPFAM" id="SSF52172">
    <property type="entry name" value="CheY-like"/>
    <property type="match status" value="1"/>
</dbReference>
<evidence type="ECO:0000256" key="5">
    <source>
        <dbReference type="ARBA" id="ARBA00023015"/>
    </source>
</evidence>
<comment type="caution">
    <text evidence="11">The sequence shown here is derived from an EMBL/GenBank/DDBJ whole genome shotgun (WGS) entry which is preliminary data.</text>
</comment>